<evidence type="ECO:0000313" key="2">
    <source>
        <dbReference type="Proteomes" id="UP000264820"/>
    </source>
</evidence>
<sequence length="131" mass="15257">MCEKLQLSTWKVQLAVLRCMKAYFQGEEQQRREHTVSFHLTCMCTVPLLPENKSYSSVRTEALSVVELIVKRTGESEQWDCVSVKSREQLQRSLSTLQSDSRPDLRDKAQELRRHIQSLETKLQPCLSEML</sequence>
<dbReference type="Proteomes" id="UP000264820">
    <property type="component" value="Unplaced"/>
</dbReference>
<reference evidence="1" key="1">
    <citation type="submission" date="2025-08" db="UniProtKB">
        <authorList>
            <consortium name="Ensembl"/>
        </authorList>
    </citation>
    <scope>IDENTIFICATION</scope>
</reference>
<proteinExistence type="predicted"/>
<dbReference type="OMA" id="CECSHSG"/>
<evidence type="ECO:0000313" key="1">
    <source>
        <dbReference type="Ensembl" id="ENSHCOP00000025273.1"/>
    </source>
</evidence>
<accession>A0A3Q2ZG69</accession>
<organism evidence="1 2">
    <name type="scientific">Hippocampus comes</name>
    <name type="common">Tiger tail seahorse</name>
    <dbReference type="NCBI Taxonomy" id="109280"/>
    <lineage>
        <taxon>Eukaryota</taxon>
        <taxon>Metazoa</taxon>
        <taxon>Chordata</taxon>
        <taxon>Craniata</taxon>
        <taxon>Vertebrata</taxon>
        <taxon>Euteleostomi</taxon>
        <taxon>Actinopterygii</taxon>
        <taxon>Neopterygii</taxon>
        <taxon>Teleostei</taxon>
        <taxon>Neoteleostei</taxon>
        <taxon>Acanthomorphata</taxon>
        <taxon>Syngnathiaria</taxon>
        <taxon>Syngnathiformes</taxon>
        <taxon>Syngnathoidei</taxon>
        <taxon>Syngnathidae</taxon>
        <taxon>Hippocampus</taxon>
    </lineage>
</organism>
<dbReference type="STRING" id="109280.ENSHCOP00000025273"/>
<name>A0A3Q2ZG69_HIPCM</name>
<keyword evidence="2" id="KW-1185">Reference proteome</keyword>
<dbReference type="Ensembl" id="ENSHCOT00000019308.1">
    <property type="protein sequence ID" value="ENSHCOP00000025273.1"/>
    <property type="gene ID" value="ENSHCOG00000015311.1"/>
</dbReference>
<dbReference type="GeneTree" id="ENSGT00940000177384"/>
<protein>
    <submittedName>
        <fullName evidence="1">Uncharacterized protein</fullName>
    </submittedName>
</protein>
<dbReference type="AlphaFoldDB" id="A0A3Q2ZG69"/>
<reference evidence="1" key="2">
    <citation type="submission" date="2025-09" db="UniProtKB">
        <authorList>
            <consortium name="Ensembl"/>
        </authorList>
    </citation>
    <scope>IDENTIFICATION</scope>
</reference>